<feature type="domain" description="ABC3 transporter permease C-terminal" evidence="8">
    <location>
        <begin position="213"/>
        <end position="321"/>
    </location>
</feature>
<reference evidence="9 10" key="1">
    <citation type="submission" date="2023-05" db="EMBL/GenBank/DDBJ databases">
        <title>Streptantibioticus silvisoli sp. nov., acidotolerant actinomycetes 1 from pine litter.</title>
        <authorList>
            <person name="Swiecimska M."/>
            <person name="Golinska P."/>
            <person name="Sangal V."/>
            <person name="Wachnowicz B."/>
            <person name="Goodfellow M."/>
        </authorList>
    </citation>
    <scope>NUCLEOTIDE SEQUENCE [LARGE SCALE GENOMIC DNA]</scope>
    <source>
        <strain evidence="9 10">DSM 42109</strain>
    </source>
</reference>
<keyword evidence="5 7" id="KW-0472">Membrane</keyword>
<feature type="region of interest" description="Disordered" evidence="6">
    <location>
        <begin position="69"/>
        <end position="88"/>
    </location>
</feature>
<feature type="transmembrane region" description="Helical" evidence="7">
    <location>
        <begin position="419"/>
        <end position="440"/>
    </location>
</feature>
<keyword evidence="4 7" id="KW-1133">Transmembrane helix</keyword>
<dbReference type="InterPro" id="IPR038766">
    <property type="entry name" value="Membrane_comp_ABC_pdt"/>
</dbReference>
<feature type="transmembrane region" description="Helical" evidence="7">
    <location>
        <begin position="656"/>
        <end position="675"/>
    </location>
</feature>
<evidence type="ECO:0000256" key="6">
    <source>
        <dbReference type="SAM" id="MobiDB-lite"/>
    </source>
</evidence>
<evidence type="ECO:0000259" key="8">
    <source>
        <dbReference type="Pfam" id="PF02687"/>
    </source>
</evidence>
<feature type="region of interest" description="Disordered" evidence="6">
    <location>
        <begin position="541"/>
        <end position="568"/>
    </location>
</feature>
<keyword evidence="3 7" id="KW-0812">Transmembrane</keyword>
<feature type="transmembrane region" description="Helical" evidence="7">
    <location>
        <begin position="712"/>
        <end position="731"/>
    </location>
</feature>
<comment type="subcellular location">
    <subcellularLocation>
        <location evidence="1">Cell membrane</location>
        <topology evidence="1">Multi-pass membrane protein</topology>
    </subcellularLocation>
</comment>
<feature type="transmembrane region" description="Helical" evidence="7">
    <location>
        <begin position="299"/>
        <end position="320"/>
    </location>
</feature>
<proteinExistence type="predicted"/>
<dbReference type="PANTHER" id="PTHR30287">
    <property type="entry name" value="MEMBRANE COMPONENT OF PREDICTED ABC SUPERFAMILY METABOLITE UPTAKE TRANSPORTER"/>
    <property type="match status" value="1"/>
</dbReference>
<dbReference type="RefSeq" id="WP_274040957.1">
    <property type="nucleotide sequence ID" value="NZ_JANCPR020000022.1"/>
</dbReference>
<dbReference type="EMBL" id="JANCPR020000022">
    <property type="protein sequence ID" value="MDJ1134631.1"/>
    <property type="molecule type" value="Genomic_DNA"/>
</dbReference>
<evidence type="ECO:0000256" key="4">
    <source>
        <dbReference type="ARBA" id="ARBA00022989"/>
    </source>
</evidence>
<evidence type="ECO:0000313" key="10">
    <source>
        <dbReference type="Proteomes" id="UP001214441"/>
    </source>
</evidence>
<gene>
    <name evidence="9" type="ORF">NMN56_022235</name>
</gene>
<keyword evidence="2" id="KW-1003">Cell membrane</keyword>
<feature type="transmembrane region" description="Helical" evidence="7">
    <location>
        <begin position="258"/>
        <end position="279"/>
    </location>
</feature>
<comment type="caution">
    <text evidence="9">The sequence shown here is derived from an EMBL/GenBank/DDBJ whole genome shotgun (WGS) entry which is preliminary data.</text>
</comment>
<organism evidence="9 10">
    <name type="scientific">Streptomyces iconiensis</name>
    <dbReference type="NCBI Taxonomy" id="1384038"/>
    <lineage>
        <taxon>Bacteria</taxon>
        <taxon>Bacillati</taxon>
        <taxon>Actinomycetota</taxon>
        <taxon>Actinomycetes</taxon>
        <taxon>Kitasatosporales</taxon>
        <taxon>Streptomycetaceae</taxon>
        <taxon>Streptomyces</taxon>
    </lineage>
</organism>
<feature type="domain" description="ABC3 transporter permease C-terminal" evidence="8">
    <location>
        <begin position="661"/>
        <end position="771"/>
    </location>
</feature>
<evidence type="ECO:0000256" key="7">
    <source>
        <dbReference type="SAM" id="Phobius"/>
    </source>
</evidence>
<feature type="transmembrane region" description="Helical" evidence="7">
    <location>
        <begin position="341"/>
        <end position="359"/>
    </location>
</feature>
<dbReference type="Proteomes" id="UP001214441">
    <property type="component" value="Unassembled WGS sequence"/>
</dbReference>
<protein>
    <submittedName>
        <fullName evidence="9">ABC transporter permease</fullName>
    </submittedName>
</protein>
<sequence length="778" mass="82595">MTDPQRSGGTRVWARDLAMGARFALTGRQSVARTVLTGLGVGLGVVMLLLAASVPHMIDERQARTDARELGPGQDHQLKAPSDTSVLTGDANTDYHGMELYGRTLQAEGRHPATPPGMDRVPKPGEVVVSPRLQELLDSDEGREVARRLDARVVGTIAPEGLSGPADLAFYLGSDDLKAGHAAMRVDAFGNTRERQAMEPVVVLLGVVACAVLAMPIAVLIGAAARFGGERRDRRLAALRLIGADTAMARRIAAGESLVGALLGLAFGGAFFVLARELAAGIELFKLSVFPSDIVPSPGLGALVLLGVPAVAVAVTLFALRGVTIEPLGVVRESETRPRRLWWRLVAPAVGMLLLLPLADSVEEGGANEFQVASGVVLLLSGVALLLPWLVERLMARMRGGSLSWQLAVRRLQLSSGTATRAVSGITIAVAGAIALQMLFAGVQAESTRTVDNGLNSDEAQVQVTAYKSSVTAGETMTRSLRNTEGVRKTTGYVEAYPEVVGPDKPEDGMVSVVVGSCATLREMAKIGSCHEGQSFLARGPGKGKSDLVPPRGTGLKVKKPSGKGTATWKIPRSARDVTSTRQVWGDPYEGVLLTPSLMKTEQLDSVYVAWLDTDRQNPEALENVRTTVFRNDPGVSVMPMRQTEVSSEFTGVGRAVFAGATGVMLLIGASMIVSMMEQLRERRRQLAVLVAFGTRRTTLGASVLWQSAVPVVLGLALASVFGLGLGWTLLRVIGRPVSDWTVFLPMAGVGAGLIALVTLLSMPPLWRMMRPEGLRTE</sequence>
<feature type="transmembrane region" description="Helical" evidence="7">
    <location>
        <begin position="35"/>
        <end position="58"/>
    </location>
</feature>
<name>A0ABT6ZZX5_9ACTN</name>
<evidence type="ECO:0000313" key="9">
    <source>
        <dbReference type="EMBL" id="MDJ1134631.1"/>
    </source>
</evidence>
<evidence type="ECO:0000256" key="3">
    <source>
        <dbReference type="ARBA" id="ARBA00022692"/>
    </source>
</evidence>
<feature type="transmembrane region" description="Helical" evidence="7">
    <location>
        <begin position="371"/>
        <end position="391"/>
    </location>
</feature>
<feature type="transmembrane region" description="Helical" evidence="7">
    <location>
        <begin position="201"/>
        <end position="225"/>
    </location>
</feature>
<accession>A0ABT6ZZX5</accession>
<dbReference type="Pfam" id="PF02687">
    <property type="entry name" value="FtsX"/>
    <property type="match status" value="2"/>
</dbReference>
<keyword evidence="10" id="KW-1185">Reference proteome</keyword>
<dbReference type="InterPro" id="IPR003838">
    <property type="entry name" value="ABC3_permease_C"/>
</dbReference>
<evidence type="ECO:0000256" key="5">
    <source>
        <dbReference type="ARBA" id="ARBA00023136"/>
    </source>
</evidence>
<feature type="transmembrane region" description="Helical" evidence="7">
    <location>
        <begin position="743"/>
        <end position="763"/>
    </location>
</feature>
<evidence type="ECO:0000256" key="2">
    <source>
        <dbReference type="ARBA" id="ARBA00022475"/>
    </source>
</evidence>
<dbReference type="PANTHER" id="PTHR30287:SF2">
    <property type="entry name" value="BLL1001 PROTEIN"/>
    <property type="match status" value="1"/>
</dbReference>
<evidence type="ECO:0000256" key="1">
    <source>
        <dbReference type="ARBA" id="ARBA00004651"/>
    </source>
</evidence>